<proteinExistence type="predicted"/>
<sequence length="454" mass="51115">MKNALSAAISSAILLFEAFFSAHANASVPSRFDWKISKEETRRATAGYTDSMSYVVGDAIDFKISCPATYFRLEAIRVGYYGGNQGQRVFQSERNQCINQSTRDSKKWKSNFQVSTDSFPDGMYLFVIRDSDKYSSYIPVILREKVIKAKTIFSVPTMTMQAYNTWTGADTYGGGNGFESRLRVVDFRKPFDQGNGSGKYLRYVHSLIVYLEKLKIDVGYVADTDIHFDKNLLVNRKVFISAGHDEYWSMQERQNVIDAREKGLATIFFGANAGYWNTRILKSEIDGHLDIEIFKSFEEDPNQKNATIKFRDLGRPETELTGLEYKCFPARGNLKIIERDSFVFKGIKNFERMNLEGLVGPEVDSLVSNSSGSGKVVNLAEARVRCGTKWYAPRFGRMNMVLVPANGTFGGIFATGTMGWVTKGLNSSEKSDIGNFTRIVTKNVLEKALNKSLK</sequence>
<dbReference type="AlphaFoldDB" id="A0A6J6DDX8"/>
<dbReference type="InterPro" id="IPR046540">
    <property type="entry name" value="DMFA2_C"/>
</dbReference>
<dbReference type="Pfam" id="PF20254">
    <property type="entry name" value="DMFA2_C"/>
    <property type="match status" value="1"/>
</dbReference>
<dbReference type="EMBL" id="CAEZTL010000002">
    <property type="protein sequence ID" value="CAB4560463.1"/>
    <property type="molecule type" value="Genomic_DNA"/>
</dbReference>
<protein>
    <submittedName>
        <fullName evidence="2">Unannotated protein</fullName>
    </submittedName>
</protein>
<organism evidence="2">
    <name type="scientific">freshwater metagenome</name>
    <dbReference type="NCBI Taxonomy" id="449393"/>
    <lineage>
        <taxon>unclassified sequences</taxon>
        <taxon>metagenomes</taxon>
        <taxon>ecological metagenomes</taxon>
    </lineage>
</organism>
<accession>A0A6J6DDX8</accession>
<evidence type="ECO:0000313" key="2">
    <source>
        <dbReference type="EMBL" id="CAB4560463.1"/>
    </source>
</evidence>
<name>A0A6J6DDX8_9ZZZZ</name>
<evidence type="ECO:0000259" key="1">
    <source>
        <dbReference type="Pfam" id="PF20254"/>
    </source>
</evidence>
<feature type="domain" description="N,N-dimethylformamidase beta subunit-like C-terminal" evidence="1">
    <location>
        <begin position="73"/>
        <end position="422"/>
    </location>
</feature>
<reference evidence="2" key="1">
    <citation type="submission" date="2020-05" db="EMBL/GenBank/DDBJ databases">
        <authorList>
            <person name="Chiriac C."/>
            <person name="Salcher M."/>
            <person name="Ghai R."/>
            <person name="Kavagutti S V."/>
        </authorList>
    </citation>
    <scope>NUCLEOTIDE SEQUENCE</scope>
</reference>
<gene>
    <name evidence="2" type="ORF">UFOPK1683_00054</name>
</gene>